<evidence type="ECO:0000256" key="4">
    <source>
        <dbReference type="ARBA" id="ARBA00022741"/>
    </source>
</evidence>
<comment type="similarity">
    <text evidence="1">Belongs to the aspartokinase family.</text>
</comment>
<keyword evidence="5 9" id="KW-0418">Kinase</keyword>
<name>A0A523W803_UNCAE</name>
<dbReference type="Pfam" id="PF00696">
    <property type="entry name" value="AA_kinase"/>
    <property type="match status" value="1"/>
</dbReference>
<comment type="catalytic activity">
    <reaction evidence="7">
        <text>L-aspartate + ATP = 4-phospho-L-aspartate + ADP</text>
        <dbReference type="Rhea" id="RHEA:23776"/>
        <dbReference type="ChEBI" id="CHEBI:29991"/>
        <dbReference type="ChEBI" id="CHEBI:30616"/>
        <dbReference type="ChEBI" id="CHEBI:57535"/>
        <dbReference type="ChEBI" id="CHEBI:456216"/>
        <dbReference type="EC" id="2.7.2.4"/>
    </reaction>
</comment>
<comment type="caution">
    <text evidence="9">The sequence shown here is derived from an EMBL/GenBank/DDBJ whole genome shotgun (WGS) entry which is preliminary data.</text>
</comment>
<evidence type="ECO:0000259" key="8">
    <source>
        <dbReference type="Pfam" id="PF00696"/>
    </source>
</evidence>
<dbReference type="PROSITE" id="PS00324">
    <property type="entry name" value="ASPARTOKINASE"/>
    <property type="match status" value="1"/>
</dbReference>
<dbReference type="SUPFAM" id="SSF53633">
    <property type="entry name" value="Carbamate kinase-like"/>
    <property type="match status" value="1"/>
</dbReference>
<evidence type="ECO:0000256" key="6">
    <source>
        <dbReference type="ARBA" id="ARBA00022840"/>
    </source>
</evidence>
<dbReference type="PANTHER" id="PTHR21499">
    <property type="entry name" value="ASPARTATE KINASE"/>
    <property type="match status" value="1"/>
</dbReference>
<gene>
    <name evidence="9" type="ORF">E3J48_02945</name>
</gene>
<dbReference type="InterPro" id="IPR001048">
    <property type="entry name" value="Asp/Glu/Uridylate_kinase"/>
</dbReference>
<dbReference type="GO" id="GO:0005524">
    <property type="term" value="F:ATP binding"/>
    <property type="evidence" value="ECO:0007669"/>
    <property type="project" value="UniProtKB-KW"/>
</dbReference>
<dbReference type="GO" id="GO:0005829">
    <property type="term" value="C:cytosol"/>
    <property type="evidence" value="ECO:0007669"/>
    <property type="project" value="TreeGrafter"/>
</dbReference>
<evidence type="ECO:0000256" key="2">
    <source>
        <dbReference type="ARBA" id="ARBA00013059"/>
    </source>
</evidence>
<dbReference type="InterPro" id="IPR018042">
    <property type="entry name" value="Aspartate_kinase_CS"/>
</dbReference>
<evidence type="ECO:0000256" key="5">
    <source>
        <dbReference type="ARBA" id="ARBA00022777"/>
    </source>
</evidence>
<sequence>MPLVVKKFGGSSVATLDRISKVARRIVDSKKGNTRLVLVVSAMGDTTDELLSLASRANPEPPKREIDLLLSTGEIVSSALLSMSLNSLGAKAVAFTGLQGGIITDDVHTKARIRKIETDRIVEEIDKDRIVVVAGFQGVTQENIIT</sequence>
<dbReference type="EC" id="2.7.2.4" evidence="2"/>
<proteinExistence type="inferred from homology"/>
<evidence type="ECO:0000256" key="1">
    <source>
        <dbReference type="ARBA" id="ARBA00010122"/>
    </source>
</evidence>
<keyword evidence="6" id="KW-0067">ATP-binding</keyword>
<dbReference type="GO" id="GO:0004072">
    <property type="term" value="F:aspartate kinase activity"/>
    <property type="evidence" value="ECO:0007669"/>
    <property type="project" value="UniProtKB-EC"/>
</dbReference>
<keyword evidence="4" id="KW-0547">Nucleotide-binding</keyword>
<evidence type="ECO:0000313" key="10">
    <source>
        <dbReference type="Proteomes" id="UP000319130"/>
    </source>
</evidence>
<evidence type="ECO:0000313" key="9">
    <source>
        <dbReference type="EMBL" id="TET63142.1"/>
    </source>
</evidence>
<dbReference type="InterPro" id="IPR036393">
    <property type="entry name" value="AceGlu_kinase-like_sf"/>
</dbReference>
<dbReference type="EMBL" id="SOIZ01000122">
    <property type="protein sequence ID" value="TET63142.1"/>
    <property type="molecule type" value="Genomic_DNA"/>
</dbReference>
<dbReference type="Gene3D" id="3.40.1160.10">
    <property type="entry name" value="Acetylglutamate kinase-like"/>
    <property type="match status" value="1"/>
</dbReference>
<feature type="domain" description="Aspartate/glutamate/uridylate kinase" evidence="8">
    <location>
        <begin position="3"/>
        <end position="144"/>
    </location>
</feature>
<dbReference type="PANTHER" id="PTHR21499:SF3">
    <property type="entry name" value="ASPARTOKINASE"/>
    <property type="match status" value="1"/>
</dbReference>
<feature type="non-terminal residue" evidence="9">
    <location>
        <position position="146"/>
    </location>
</feature>
<organism evidence="9 10">
    <name type="scientific">Aerophobetes bacterium</name>
    <dbReference type="NCBI Taxonomy" id="2030807"/>
    <lineage>
        <taxon>Bacteria</taxon>
        <taxon>Candidatus Aerophobota</taxon>
    </lineage>
</organism>
<dbReference type="GO" id="GO:0009089">
    <property type="term" value="P:lysine biosynthetic process via diaminopimelate"/>
    <property type="evidence" value="ECO:0007669"/>
    <property type="project" value="TreeGrafter"/>
</dbReference>
<dbReference type="AlphaFoldDB" id="A0A523W803"/>
<protein>
    <recommendedName>
        <fullName evidence="2">aspartate kinase</fullName>
        <ecNumber evidence="2">2.7.2.4</ecNumber>
    </recommendedName>
</protein>
<accession>A0A523W803</accession>
<reference evidence="9 10" key="1">
    <citation type="submission" date="2019-03" db="EMBL/GenBank/DDBJ databases">
        <title>Metabolic potential of uncultured bacteria and archaea associated with petroleum seepage in deep-sea sediments.</title>
        <authorList>
            <person name="Dong X."/>
            <person name="Hubert C."/>
        </authorList>
    </citation>
    <scope>NUCLEOTIDE SEQUENCE [LARGE SCALE GENOMIC DNA]</scope>
    <source>
        <strain evidence="9">E29_bin52</strain>
    </source>
</reference>
<evidence type="ECO:0000256" key="3">
    <source>
        <dbReference type="ARBA" id="ARBA00022679"/>
    </source>
</evidence>
<dbReference type="GO" id="GO:0009090">
    <property type="term" value="P:homoserine biosynthetic process"/>
    <property type="evidence" value="ECO:0007669"/>
    <property type="project" value="TreeGrafter"/>
</dbReference>
<evidence type="ECO:0000256" key="7">
    <source>
        <dbReference type="ARBA" id="ARBA00047872"/>
    </source>
</evidence>
<dbReference type="Proteomes" id="UP000319130">
    <property type="component" value="Unassembled WGS sequence"/>
</dbReference>
<keyword evidence="3" id="KW-0808">Transferase</keyword>